<comment type="caution">
    <text evidence="1">The sequence shown here is derived from an EMBL/GenBank/DDBJ whole genome shotgun (WGS) entry which is preliminary data.</text>
</comment>
<reference evidence="1 2" key="1">
    <citation type="journal article" date="2013" name="Mar. Genomics">
        <title>Expression of sulfatases in Rhodopirellula baltica and the diversity of sulfatases in the genus Rhodopirellula.</title>
        <authorList>
            <person name="Wegner C.E."/>
            <person name="Richter-Heitmann T."/>
            <person name="Klindworth A."/>
            <person name="Klockow C."/>
            <person name="Richter M."/>
            <person name="Achstetter T."/>
            <person name="Glockner F.O."/>
            <person name="Harder J."/>
        </authorList>
    </citation>
    <scope>NUCLEOTIDE SEQUENCE [LARGE SCALE GENOMIC DNA]</scope>
    <source>
        <strain evidence="1 2">SH28</strain>
    </source>
</reference>
<dbReference type="PATRIC" id="fig|993517.3.peg.1209"/>
<organism evidence="1 2">
    <name type="scientific">Rhodopirellula baltica SH28</name>
    <dbReference type="NCBI Taxonomy" id="993517"/>
    <lineage>
        <taxon>Bacteria</taxon>
        <taxon>Pseudomonadati</taxon>
        <taxon>Planctomycetota</taxon>
        <taxon>Planctomycetia</taxon>
        <taxon>Pirellulales</taxon>
        <taxon>Pirellulaceae</taxon>
        <taxon>Rhodopirellula</taxon>
    </lineage>
</organism>
<evidence type="ECO:0000313" key="1">
    <source>
        <dbReference type="EMBL" id="EKK03657.1"/>
    </source>
</evidence>
<dbReference type="Proteomes" id="UP000007993">
    <property type="component" value="Unassembled WGS sequence"/>
</dbReference>
<accession>K5DA75</accession>
<gene>
    <name evidence="1" type="ORF">RBSH_01106</name>
</gene>
<evidence type="ECO:0000313" key="2">
    <source>
        <dbReference type="Proteomes" id="UP000007993"/>
    </source>
</evidence>
<proteinExistence type="predicted"/>
<protein>
    <submittedName>
        <fullName evidence="1">Uncharacterized protein</fullName>
    </submittedName>
</protein>
<name>K5DA75_RHOBT</name>
<dbReference type="AlphaFoldDB" id="K5DA75"/>
<sequence>MRGSRREEVDRNAINLWLKKCSASTQPIRDYASETRATISRLPT</sequence>
<dbReference type="EMBL" id="AMCW01000022">
    <property type="protein sequence ID" value="EKK03657.1"/>
    <property type="molecule type" value="Genomic_DNA"/>
</dbReference>